<proteinExistence type="predicted"/>
<keyword evidence="4" id="KW-1185">Reference proteome</keyword>
<sequence>MNRLTLFETNSTLYARYVEEQTRSVREALRRLEEDVGRLEGIGKAQAQFFQRTSQDWLAQRDKLEREYVELLSRVNYLTDEVILEKRLGIAQLALLLTVLVFMALTRGSRGESFISHNGVNLKSGFGRRNSLREWGRRNLSFSGEWVKRCRSRSPTPAKGEEQDDGIGTGKIKFPTSRSQEIEIELEPSLSRRTPSALKPRQQIPTRTPRTPATNRNSGSLRPVTPPSARAAGFGGGNFAGGMGDGAAGGREGNGRPQLQRSDSHSTPAGTIGPVLRSAKKWAKSAHLHEIQPGSGAAMRHRGHGGGGTGGTGGGERERERERQPNADGDGVARQNGGKENAGNGGPAPSAVVANGGSGHAGGNGDVFWSSTPTPRMPTLGSPWTPTGVKSSPDADEADAWVDTDVEGSEGGQEVAYVAS</sequence>
<evidence type="ECO:0000313" key="3">
    <source>
        <dbReference type="EMBL" id="TDL23346.1"/>
    </source>
</evidence>
<reference evidence="3 4" key="1">
    <citation type="submission" date="2018-06" db="EMBL/GenBank/DDBJ databases">
        <title>A transcriptomic atlas of mushroom development highlights an independent origin of complex multicellularity.</title>
        <authorList>
            <consortium name="DOE Joint Genome Institute"/>
            <person name="Krizsan K."/>
            <person name="Almasi E."/>
            <person name="Merenyi Z."/>
            <person name="Sahu N."/>
            <person name="Viragh M."/>
            <person name="Koszo T."/>
            <person name="Mondo S."/>
            <person name="Kiss B."/>
            <person name="Balint B."/>
            <person name="Kues U."/>
            <person name="Barry K."/>
            <person name="Hegedus J.C."/>
            <person name="Henrissat B."/>
            <person name="Johnson J."/>
            <person name="Lipzen A."/>
            <person name="Ohm R."/>
            <person name="Nagy I."/>
            <person name="Pangilinan J."/>
            <person name="Yan J."/>
            <person name="Xiong Y."/>
            <person name="Grigoriev I.V."/>
            <person name="Hibbett D.S."/>
            <person name="Nagy L.G."/>
        </authorList>
    </citation>
    <scope>NUCLEOTIDE SEQUENCE [LARGE SCALE GENOMIC DNA]</scope>
    <source>
        <strain evidence="3 4">SZMC22713</strain>
    </source>
</reference>
<name>A0A4Y7Q7P6_9AGAM</name>
<dbReference type="Proteomes" id="UP000294933">
    <property type="component" value="Unassembled WGS sequence"/>
</dbReference>
<feature type="compositionally biased region" description="Low complexity" evidence="2">
    <location>
        <begin position="200"/>
        <end position="217"/>
    </location>
</feature>
<organism evidence="3 4">
    <name type="scientific">Rickenella mellea</name>
    <dbReference type="NCBI Taxonomy" id="50990"/>
    <lineage>
        <taxon>Eukaryota</taxon>
        <taxon>Fungi</taxon>
        <taxon>Dikarya</taxon>
        <taxon>Basidiomycota</taxon>
        <taxon>Agaricomycotina</taxon>
        <taxon>Agaricomycetes</taxon>
        <taxon>Hymenochaetales</taxon>
        <taxon>Rickenellaceae</taxon>
        <taxon>Rickenella</taxon>
    </lineage>
</organism>
<feature type="coiled-coil region" evidence="1">
    <location>
        <begin position="54"/>
        <end position="81"/>
    </location>
</feature>
<feature type="compositionally biased region" description="Basic and acidic residues" evidence="2">
    <location>
        <begin position="315"/>
        <end position="325"/>
    </location>
</feature>
<accession>A0A4Y7Q7P6</accession>
<keyword evidence="1" id="KW-0175">Coiled coil</keyword>
<evidence type="ECO:0000256" key="1">
    <source>
        <dbReference type="SAM" id="Coils"/>
    </source>
</evidence>
<dbReference type="OrthoDB" id="266334at2759"/>
<feature type="region of interest" description="Disordered" evidence="2">
    <location>
        <begin position="151"/>
        <end position="397"/>
    </location>
</feature>
<feature type="compositionally biased region" description="Gly residues" evidence="2">
    <location>
        <begin position="233"/>
        <end position="252"/>
    </location>
</feature>
<dbReference type="EMBL" id="ML170171">
    <property type="protein sequence ID" value="TDL23346.1"/>
    <property type="molecule type" value="Genomic_DNA"/>
</dbReference>
<evidence type="ECO:0000313" key="4">
    <source>
        <dbReference type="Proteomes" id="UP000294933"/>
    </source>
</evidence>
<protein>
    <submittedName>
        <fullName evidence="3">Uncharacterized protein</fullName>
    </submittedName>
</protein>
<feature type="compositionally biased region" description="Gly residues" evidence="2">
    <location>
        <begin position="356"/>
        <end position="365"/>
    </location>
</feature>
<evidence type="ECO:0000256" key="2">
    <source>
        <dbReference type="SAM" id="MobiDB-lite"/>
    </source>
</evidence>
<dbReference type="AlphaFoldDB" id="A0A4Y7Q7P6"/>
<feature type="compositionally biased region" description="Gly residues" evidence="2">
    <location>
        <begin position="305"/>
        <end position="314"/>
    </location>
</feature>
<dbReference type="VEuPathDB" id="FungiDB:BD410DRAFT_179226"/>
<feature type="compositionally biased region" description="Polar residues" evidence="2">
    <location>
        <begin position="257"/>
        <end position="269"/>
    </location>
</feature>
<gene>
    <name evidence="3" type="ORF">BD410DRAFT_179226</name>
</gene>